<keyword evidence="8" id="KW-1185">Reference proteome</keyword>
<accession>A0A346Y3D5</accession>
<dbReference type="GO" id="GO:0065003">
    <property type="term" value="P:protein-containing complex assembly"/>
    <property type="evidence" value="ECO:0007669"/>
    <property type="project" value="InterPro"/>
</dbReference>
<evidence type="ECO:0000256" key="2">
    <source>
        <dbReference type="ARBA" id="ARBA00022490"/>
    </source>
</evidence>
<keyword evidence="2 5" id="KW-0963">Cytoplasm</keyword>
<dbReference type="SMART" id="SM00988">
    <property type="entry name" value="UreE_N"/>
    <property type="match status" value="1"/>
</dbReference>
<dbReference type="KEGG" id="euz:DVS28_a4316"/>
<dbReference type="HAMAP" id="MF_00822">
    <property type="entry name" value="UreE"/>
    <property type="match status" value="1"/>
</dbReference>
<dbReference type="GO" id="GO:0006457">
    <property type="term" value="P:protein folding"/>
    <property type="evidence" value="ECO:0007669"/>
    <property type="project" value="InterPro"/>
</dbReference>
<reference evidence="7 8" key="1">
    <citation type="submission" date="2018-09" db="EMBL/GenBank/DDBJ databases">
        <title>Complete genome sequence of Euzebya sp. DY32-46 isolated from seawater of Pacific Ocean.</title>
        <authorList>
            <person name="Xu L."/>
            <person name="Wu Y.-H."/>
            <person name="Xu X.-W."/>
        </authorList>
    </citation>
    <scope>NUCLEOTIDE SEQUENCE [LARGE SCALE GENOMIC DNA]</scope>
    <source>
        <strain evidence="7 8">DY32-46</strain>
    </source>
</reference>
<name>A0A346Y3D5_9ACTN</name>
<dbReference type="Pfam" id="PF05194">
    <property type="entry name" value="UreE_C"/>
    <property type="match status" value="1"/>
</dbReference>
<dbReference type="GO" id="GO:0005737">
    <property type="term" value="C:cytoplasm"/>
    <property type="evidence" value="ECO:0007669"/>
    <property type="project" value="UniProtKB-SubCell"/>
</dbReference>
<dbReference type="InterPro" id="IPR012406">
    <property type="entry name" value="UreE"/>
</dbReference>
<dbReference type="GO" id="GO:0019627">
    <property type="term" value="P:urea metabolic process"/>
    <property type="evidence" value="ECO:0007669"/>
    <property type="project" value="InterPro"/>
</dbReference>
<evidence type="ECO:0000256" key="3">
    <source>
        <dbReference type="ARBA" id="ARBA00022596"/>
    </source>
</evidence>
<dbReference type="SUPFAM" id="SSF69287">
    <property type="entry name" value="Urease metallochaperone UreE, N-terminal domain"/>
    <property type="match status" value="1"/>
</dbReference>
<protein>
    <recommendedName>
        <fullName evidence="5">Urease accessory protein UreE</fullName>
    </recommendedName>
</protein>
<evidence type="ECO:0000256" key="4">
    <source>
        <dbReference type="ARBA" id="ARBA00023186"/>
    </source>
</evidence>
<proteinExistence type="inferred from homology"/>
<evidence type="ECO:0000256" key="1">
    <source>
        <dbReference type="ARBA" id="ARBA00004496"/>
    </source>
</evidence>
<dbReference type="InterPro" id="IPR004029">
    <property type="entry name" value="UreE_N"/>
</dbReference>
<organism evidence="7 8">
    <name type="scientific">Euzebya pacifica</name>
    <dbReference type="NCBI Taxonomy" id="1608957"/>
    <lineage>
        <taxon>Bacteria</taxon>
        <taxon>Bacillati</taxon>
        <taxon>Actinomycetota</taxon>
        <taxon>Nitriliruptoria</taxon>
        <taxon>Euzebyales</taxon>
    </lineage>
</organism>
<evidence type="ECO:0000259" key="6">
    <source>
        <dbReference type="SMART" id="SM00988"/>
    </source>
</evidence>
<comment type="similarity">
    <text evidence="5">Belongs to the UreE family.</text>
</comment>
<dbReference type="GO" id="GO:0016151">
    <property type="term" value="F:nickel cation binding"/>
    <property type="evidence" value="ECO:0007669"/>
    <property type="project" value="UniProtKB-UniRule"/>
</dbReference>
<gene>
    <name evidence="5" type="primary">ureE</name>
    <name evidence="7" type="ORF">DVS28_a4316</name>
</gene>
<evidence type="ECO:0000313" key="8">
    <source>
        <dbReference type="Proteomes" id="UP000264006"/>
    </source>
</evidence>
<dbReference type="Pfam" id="PF02814">
    <property type="entry name" value="UreE_N"/>
    <property type="match status" value="1"/>
</dbReference>
<dbReference type="InterPro" id="IPR036118">
    <property type="entry name" value="UreE_N_sf"/>
</dbReference>
<dbReference type="GO" id="GO:0051082">
    <property type="term" value="F:unfolded protein binding"/>
    <property type="evidence" value="ECO:0007669"/>
    <property type="project" value="UniProtKB-UniRule"/>
</dbReference>
<evidence type="ECO:0000313" key="7">
    <source>
        <dbReference type="EMBL" id="AXV08982.1"/>
    </source>
</evidence>
<dbReference type="Gene3D" id="2.60.260.20">
    <property type="entry name" value="Urease metallochaperone UreE, N-terminal domain"/>
    <property type="match status" value="1"/>
</dbReference>
<comment type="subcellular location">
    <subcellularLocation>
        <location evidence="1 5">Cytoplasm</location>
    </subcellularLocation>
</comment>
<dbReference type="EMBL" id="CP031165">
    <property type="protein sequence ID" value="AXV08982.1"/>
    <property type="molecule type" value="Genomic_DNA"/>
</dbReference>
<keyword evidence="3 5" id="KW-0533">Nickel</keyword>
<dbReference type="OrthoDB" id="3394858at2"/>
<dbReference type="PIRSF" id="PIRSF036402">
    <property type="entry name" value="Ureas_acces_UreE"/>
    <property type="match status" value="1"/>
</dbReference>
<dbReference type="AlphaFoldDB" id="A0A346Y3D5"/>
<dbReference type="Proteomes" id="UP000264006">
    <property type="component" value="Chromosome"/>
</dbReference>
<evidence type="ECO:0000256" key="5">
    <source>
        <dbReference type="HAMAP-Rule" id="MF_00822"/>
    </source>
</evidence>
<feature type="domain" description="UreE urease accessory N-terminal" evidence="6">
    <location>
        <begin position="17"/>
        <end position="81"/>
    </location>
</feature>
<dbReference type="InterPro" id="IPR007864">
    <property type="entry name" value="UreE_C_dom"/>
</dbReference>
<sequence length="177" mass="19855">MHIANQVLGNIHADESLSMEVQRLDKQKKVERVFVPFHDAGRRRVRLRTDQGTDIGVDLPMDEALQNGDVLAVGDESDRMVLIEVAPSEAMALRMSKEIPADQLFEFGVRLGHMLGNQHWPITVKDDVVYAPLTIDHKVMETVVRTHGFDGIESEFVPVQPGDVPTAMPHIEHRHPA</sequence>
<keyword evidence="4 5" id="KW-0143">Chaperone</keyword>
<comment type="function">
    <text evidence="5">Involved in urease metallocenter assembly. Binds nickel. Probably functions as a nickel donor during metallocenter assembly.</text>
</comment>